<evidence type="ECO:0000313" key="13">
    <source>
        <dbReference type="Proteomes" id="UP000501926"/>
    </source>
</evidence>
<keyword evidence="6 7" id="KW-0472">Membrane</keyword>
<name>Q1PZ62_KUEST</name>
<dbReference type="Pfam" id="PF13727">
    <property type="entry name" value="CoA_binding_3"/>
    <property type="match status" value="1"/>
</dbReference>
<sequence length="460" mass="51818">MKIHYPVSRRKIVLVLGDICIVNLAILLSAIVRLGVEGGLSYVRGNPLSFAVYGIVLITIFSFADLYDTRKDYKSIGTALSIIFATAVAFVITTFIFYINGSLKIGRGVFFINGALIIVFITGWRMLYSYIIEQPLFNRRALIIGAGWAGRTILGEIRKAKKAGIKVTGFIDDDPEKLNTQICGAPVLGDRSVINKAIRQQNIDTVISAITHEKHADLIKTLIHCSWNGVDVIDMPTIYEQLTGKIPFKHINDMWMLHVVISKPKLYGKFIKPVLETIISLLLFIILMPVMAITAVLIKITSRGGIFYTQERMGKDAGRFTIIKFRTMVADAESQTGAVYAADNDHRITKVGRLLRKWRLDEVPQLLNVIKGDMSLVGPRPEREIFIKEFEKNIPFYSQRLAVKPGLSGWAQVKYPYASTIEQTEEKLQYDLYYIKNMSFLLDTVVLLKTVRVMLFGKGK</sequence>
<evidence type="ECO:0000256" key="5">
    <source>
        <dbReference type="ARBA" id="ARBA00022989"/>
    </source>
</evidence>
<dbReference type="Proteomes" id="UP000221734">
    <property type="component" value="Chromosome Kuenenia_stuttgartiensis_MBR1"/>
</dbReference>
<dbReference type="NCBIfam" id="TIGR03013">
    <property type="entry name" value="EpsB_2"/>
    <property type="match status" value="1"/>
</dbReference>
<keyword evidence="5 7" id="KW-1133">Transmembrane helix</keyword>
<dbReference type="GO" id="GO:0016020">
    <property type="term" value="C:membrane"/>
    <property type="evidence" value="ECO:0007669"/>
    <property type="project" value="UniProtKB-SubCell"/>
</dbReference>
<gene>
    <name evidence="9" type="primary">Cap33fE</name>
    <name evidence="10" type="synonym">cap33fE</name>
    <name evidence="10" type="ORF">KsCSTR_08820</name>
    <name evidence="11" type="ORF">KSMBR1_1389</name>
    <name evidence="9" type="ORF">kustd1625</name>
</gene>
<reference evidence="9" key="2">
    <citation type="submission" date="2006-01" db="EMBL/GenBank/DDBJ databases">
        <authorList>
            <person name="Genoscope"/>
        </authorList>
    </citation>
    <scope>NUCLEOTIDE SEQUENCE</scope>
</reference>
<dbReference type="GO" id="GO:0016780">
    <property type="term" value="F:phosphotransferase activity, for other substituted phosphate groups"/>
    <property type="evidence" value="ECO:0007669"/>
    <property type="project" value="TreeGrafter"/>
</dbReference>
<dbReference type="Gene3D" id="3.40.50.720">
    <property type="entry name" value="NAD(P)-binding Rossmann-like Domain"/>
    <property type="match status" value="1"/>
</dbReference>
<dbReference type="InterPro" id="IPR017475">
    <property type="entry name" value="EPS_sugar_tfrase"/>
</dbReference>
<proteinExistence type="inferred from homology"/>
<evidence type="ECO:0000256" key="7">
    <source>
        <dbReference type="SAM" id="Phobius"/>
    </source>
</evidence>
<accession>Q1PZ62</accession>
<organism evidence="9">
    <name type="scientific">Kuenenia stuttgartiensis</name>
    <dbReference type="NCBI Taxonomy" id="174633"/>
    <lineage>
        <taxon>Bacteria</taxon>
        <taxon>Pseudomonadati</taxon>
        <taxon>Planctomycetota</taxon>
        <taxon>Candidatus Brocadiia</taxon>
        <taxon>Candidatus Brocadiales</taxon>
        <taxon>Candidatus Brocadiaceae</taxon>
        <taxon>Candidatus Kuenenia</taxon>
    </lineage>
</organism>
<reference evidence="12" key="4">
    <citation type="submission" date="2017-10" db="EMBL/GenBank/DDBJ databases">
        <authorList>
            <person name="Frank J."/>
        </authorList>
    </citation>
    <scope>NUCLEOTIDE SEQUENCE [LARGE SCALE GENOMIC DNA]</scope>
</reference>
<feature type="transmembrane region" description="Helical" evidence="7">
    <location>
        <begin position="79"/>
        <end position="99"/>
    </location>
</feature>
<feature type="domain" description="Bacterial sugar transferase" evidence="8">
    <location>
        <begin position="272"/>
        <end position="455"/>
    </location>
</feature>
<protein>
    <submittedName>
        <fullName evidence="10">Putative glycosyl transferase</fullName>
    </submittedName>
    <submittedName>
        <fullName evidence="9">Similar to glycosyl transferase</fullName>
    </submittedName>
</protein>
<dbReference type="Proteomes" id="UP000501926">
    <property type="component" value="Chromosome"/>
</dbReference>
<dbReference type="InterPro" id="IPR036291">
    <property type="entry name" value="NAD(P)-bd_dom_sf"/>
</dbReference>
<evidence type="ECO:0000313" key="12">
    <source>
        <dbReference type="Proteomes" id="UP000221734"/>
    </source>
</evidence>
<evidence type="ECO:0000256" key="1">
    <source>
        <dbReference type="ARBA" id="ARBA00004141"/>
    </source>
</evidence>
<dbReference type="PANTHER" id="PTHR30576:SF0">
    <property type="entry name" value="UNDECAPRENYL-PHOSPHATE N-ACETYLGALACTOSAMINYL 1-PHOSPHATE TRANSFERASE-RELATED"/>
    <property type="match status" value="1"/>
</dbReference>
<evidence type="ECO:0000256" key="6">
    <source>
        <dbReference type="ARBA" id="ARBA00023136"/>
    </source>
</evidence>
<evidence type="ECO:0000259" key="8">
    <source>
        <dbReference type="Pfam" id="PF02397"/>
    </source>
</evidence>
<reference evidence="11" key="3">
    <citation type="submission" date="2017-10" db="EMBL/GenBank/DDBJ databases">
        <authorList>
            <person name="Banno H."/>
            <person name="Chua N.-H."/>
        </authorList>
    </citation>
    <scope>NUCLEOTIDE SEQUENCE [LARGE SCALE GENOMIC DNA]</scope>
    <source>
        <strain evidence="11">Kuenenia_mbr1_ru-nijmegen</strain>
    </source>
</reference>
<dbReference type="InterPro" id="IPR017464">
    <property type="entry name" value="Sugar_tfrase_EpsB_2"/>
</dbReference>
<reference evidence="10 13" key="5">
    <citation type="submission" date="2020-02" db="EMBL/GenBank/DDBJ databases">
        <title>Newly sequenced genome of strain CSTR1 showed variability in Candidatus Kuenenia stuttgartiensis genomes.</title>
        <authorList>
            <person name="Ding C."/>
            <person name="Adrian L."/>
        </authorList>
    </citation>
    <scope>NUCLEOTIDE SEQUENCE [LARGE SCALE GENOMIC DNA]</scope>
    <source>
        <strain evidence="10 13">CSTR1</strain>
    </source>
</reference>
<evidence type="ECO:0000313" key="10">
    <source>
        <dbReference type="EMBL" id="QII10261.1"/>
    </source>
</evidence>
<keyword evidence="3 9" id="KW-0808">Transferase</keyword>
<evidence type="ECO:0000313" key="9">
    <source>
        <dbReference type="EMBL" id="CAJ72370.1"/>
    </source>
</evidence>
<keyword evidence="12" id="KW-1185">Reference proteome</keyword>
<dbReference type="EMBL" id="CP049055">
    <property type="protein sequence ID" value="QII10261.1"/>
    <property type="molecule type" value="Genomic_DNA"/>
</dbReference>
<evidence type="ECO:0000256" key="4">
    <source>
        <dbReference type="ARBA" id="ARBA00022692"/>
    </source>
</evidence>
<dbReference type="KEGG" id="kst:KSMBR1_1389"/>
<evidence type="ECO:0000313" key="11">
    <source>
        <dbReference type="EMBL" id="SOH03889.1"/>
    </source>
</evidence>
<comment type="similarity">
    <text evidence="2">Belongs to the bacterial sugar transferase family.</text>
</comment>
<feature type="transmembrane region" description="Helical" evidence="7">
    <location>
        <begin position="48"/>
        <end position="67"/>
    </location>
</feature>
<comment type="subcellular location">
    <subcellularLocation>
        <location evidence="1">Membrane</location>
        <topology evidence="1">Multi-pass membrane protein</topology>
    </subcellularLocation>
</comment>
<reference evidence="9" key="1">
    <citation type="journal article" date="2006" name="Nature">
        <title>Deciphering the evolution and metabolism of an anammox bacterium from a community genome.</title>
        <authorList>
            <person name="Strous M."/>
            <person name="Pelletier E."/>
            <person name="Mangenot S."/>
            <person name="Rattei T."/>
            <person name="Lehner A."/>
            <person name="Taylor M.W."/>
            <person name="Horn M."/>
            <person name="Daims H."/>
            <person name="Bartol-Mavel D."/>
            <person name="Wincker P."/>
            <person name="Barbe V."/>
            <person name="Fonknechten N."/>
            <person name="Vallenet D."/>
            <person name="Segurens B."/>
            <person name="Schenowitz-Truong C."/>
            <person name="Medigue C."/>
            <person name="Collingro A."/>
            <person name="Snel B."/>
            <person name="Dutilh B.E."/>
            <person name="OpDenCamp H.J.M."/>
            <person name="vanDerDrift C."/>
            <person name="Cirpus I."/>
            <person name="vanDePas-Schoonen K.T."/>
            <person name="Harhangi H.R."/>
            <person name="vanNiftrik L."/>
            <person name="Schmid M."/>
            <person name="Keltjens J."/>
            <person name="vanDeVossenberg J."/>
            <person name="Kartal B."/>
            <person name="Meier H."/>
            <person name="Frishman D."/>
            <person name="Huynen M.A."/>
            <person name="Mewes H."/>
            <person name="Weissenbach J."/>
            <person name="Jetten M.S.M."/>
            <person name="Wagner M."/>
            <person name="LePaslier D."/>
        </authorList>
    </citation>
    <scope>NUCLEOTIDE SEQUENCE</scope>
</reference>
<dbReference type="EMBL" id="CT573072">
    <property type="protein sequence ID" value="CAJ72370.1"/>
    <property type="molecule type" value="Genomic_DNA"/>
</dbReference>
<dbReference type="EMBL" id="LT934425">
    <property type="protein sequence ID" value="SOH03889.1"/>
    <property type="molecule type" value="Genomic_DNA"/>
</dbReference>
<evidence type="ECO:0000256" key="2">
    <source>
        <dbReference type="ARBA" id="ARBA00006464"/>
    </source>
</evidence>
<dbReference type="Pfam" id="PF02397">
    <property type="entry name" value="Bac_transf"/>
    <property type="match status" value="1"/>
</dbReference>
<dbReference type="RefSeq" id="WP_099324646.1">
    <property type="nucleotide sequence ID" value="NZ_CP049055.1"/>
</dbReference>
<dbReference type="SUPFAM" id="SSF51735">
    <property type="entry name" value="NAD(P)-binding Rossmann-fold domains"/>
    <property type="match status" value="1"/>
</dbReference>
<evidence type="ECO:0000256" key="3">
    <source>
        <dbReference type="ARBA" id="ARBA00022679"/>
    </source>
</evidence>
<feature type="transmembrane region" description="Helical" evidence="7">
    <location>
        <begin position="274"/>
        <end position="298"/>
    </location>
</feature>
<dbReference type="InterPro" id="IPR003362">
    <property type="entry name" value="Bact_transf"/>
</dbReference>
<feature type="transmembrane region" description="Helical" evidence="7">
    <location>
        <begin position="12"/>
        <end position="36"/>
    </location>
</feature>
<feature type="transmembrane region" description="Helical" evidence="7">
    <location>
        <begin position="111"/>
        <end position="131"/>
    </location>
</feature>
<dbReference type="OrthoDB" id="9766874at2"/>
<keyword evidence="4 7" id="KW-0812">Transmembrane</keyword>
<dbReference type="PANTHER" id="PTHR30576">
    <property type="entry name" value="COLANIC BIOSYNTHESIS UDP-GLUCOSE LIPID CARRIER TRANSFERASE"/>
    <property type="match status" value="1"/>
</dbReference>
<dbReference type="NCBIfam" id="TIGR03025">
    <property type="entry name" value="EPS_sugtrans"/>
    <property type="match status" value="1"/>
</dbReference>
<dbReference type="AlphaFoldDB" id="Q1PZ62"/>